<dbReference type="RefSeq" id="WP_042215514.1">
    <property type="nucleotide sequence ID" value="NZ_CP009285.1"/>
</dbReference>
<keyword evidence="12" id="KW-1185">Reference proteome</keyword>
<evidence type="ECO:0000259" key="10">
    <source>
        <dbReference type="Pfam" id="PF00218"/>
    </source>
</evidence>
<comment type="pathway">
    <text evidence="2 9">Amino-acid biosynthesis; L-tryptophan biosynthesis; L-tryptophan from chorismate: step 4/5.</text>
</comment>
<dbReference type="InterPro" id="IPR013785">
    <property type="entry name" value="Aldolase_TIM"/>
</dbReference>
<gene>
    <name evidence="9" type="primary">trpC</name>
    <name evidence="11" type="ORF">PBOR_23270</name>
</gene>
<dbReference type="PANTHER" id="PTHR22854:SF2">
    <property type="entry name" value="INDOLE-3-GLYCEROL-PHOSPHATE SYNTHASE"/>
    <property type="match status" value="1"/>
</dbReference>
<dbReference type="Pfam" id="PF00218">
    <property type="entry name" value="IGPS"/>
    <property type="match status" value="1"/>
</dbReference>
<evidence type="ECO:0000256" key="5">
    <source>
        <dbReference type="ARBA" id="ARBA00022793"/>
    </source>
</evidence>
<evidence type="ECO:0000313" key="12">
    <source>
        <dbReference type="Proteomes" id="UP000029518"/>
    </source>
</evidence>
<dbReference type="GO" id="GO:0000162">
    <property type="term" value="P:L-tryptophan biosynthetic process"/>
    <property type="evidence" value="ECO:0007669"/>
    <property type="project" value="UniProtKB-UniRule"/>
</dbReference>
<evidence type="ECO:0000256" key="3">
    <source>
        <dbReference type="ARBA" id="ARBA00008737"/>
    </source>
</evidence>
<keyword evidence="6 9" id="KW-0822">Tryptophan biosynthesis</keyword>
<keyword evidence="4 9" id="KW-0028">Amino-acid biosynthesis</keyword>
<dbReference type="EC" id="4.1.1.48" evidence="9"/>
<dbReference type="HAMAP" id="MF_00134_B">
    <property type="entry name" value="IGPS_B"/>
    <property type="match status" value="1"/>
</dbReference>
<evidence type="ECO:0000313" key="11">
    <source>
        <dbReference type="EMBL" id="AIQ59540.1"/>
    </source>
</evidence>
<accession>A0A089LHG9</accession>
<dbReference type="AlphaFoldDB" id="A0A089LHG9"/>
<protein>
    <recommendedName>
        <fullName evidence="9">Indole-3-glycerol phosphate synthase</fullName>
        <shortName evidence="9">IGPS</shortName>
        <ecNumber evidence="9">4.1.1.48</ecNumber>
    </recommendedName>
</protein>
<evidence type="ECO:0000256" key="1">
    <source>
        <dbReference type="ARBA" id="ARBA00001633"/>
    </source>
</evidence>
<keyword evidence="7 9" id="KW-0057">Aromatic amino acid biosynthesis</keyword>
<feature type="domain" description="Indole-3-glycerol phosphate synthase" evidence="10">
    <location>
        <begin position="3"/>
        <end position="262"/>
    </location>
</feature>
<dbReference type="KEGG" id="pbd:PBOR_23270"/>
<dbReference type="GO" id="GO:0004425">
    <property type="term" value="F:indole-3-glycerol-phosphate synthase activity"/>
    <property type="evidence" value="ECO:0007669"/>
    <property type="project" value="UniProtKB-UniRule"/>
</dbReference>
<dbReference type="Gene3D" id="3.20.20.70">
    <property type="entry name" value="Aldolase class I"/>
    <property type="match status" value="1"/>
</dbReference>
<dbReference type="CDD" id="cd00331">
    <property type="entry name" value="IGPS"/>
    <property type="match status" value="1"/>
</dbReference>
<dbReference type="PANTHER" id="PTHR22854">
    <property type="entry name" value="TRYPTOPHAN BIOSYNTHESIS PROTEIN"/>
    <property type="match status" value="1"/>
</dbReference>
<dbReference type="InterPro" id="IPR011060">
    <property type="entry name" value="RibuloseP-bd_barrel"/>
</dbReference>
<evidence type="ECO:0000256" key="4">
    <source>
        <dbReference type="ARBA" id="ARBA00022605"/>
    </source>
</evidence>
<evidence type="ECO:0000256" key="7">
    <source>
        <dbReference type="ARBA" id="ARBA00023141"/>
    </source>
</evidence>
<dbReference type="PROSITE" id="PS00614">
    <property type="entry name" value="IGPS"/>
    <property type="match status" value="1"/>
</dbReference>
<reference evidence="11" key="1">
    <citation type="submission" date="2014-08" db="EMBL/GenBank/DDBJ databases">
        <title>Comparative genomics of the Paenibacillus odorifer group.</title>
        <authorList>
            <person name="den Bakker H.C."/>
            <person name="Tsai Y.-C.Y.-C."/>
            <person name="Martin N."/>
            <person name="Korlach J."/>
            <person name="Wiedmann M."/>
        </authorList>
    </citation>
    <scope>NUCLEOTIDE SEQUENCE [LARGE SCALE GENOMIC DNA]</scope>
    <source>
        <strain evidence="11">DSM 13188</strain>
    </source>
</reference>
<dbReference type="SUPFAM" id="SSF51366">
    <property type="entry name" value="Ribulose-phoshate binding barrel"/>
    <property type="match status" value="1"/>
</dbReference>
<dbReference type="EMBL" id="CP009285">
    <property type="protein sequence ID" value="AIQ59540.1"/>
    <property type="molecule type" value="Genomic_DNA"/>
</dbReference>
<comment type="catalytic activity">
    <reaction evidence="1 9">
        <text>1-(2-carboxyphenylamino)-1-deoxy-D-ribulose 5-phosphate + H(+) = (1S,2R)-1-C-(indol-3-yl)glycerol 3-phosphate + CO2 + H2O</text>
        <dbReference type="Rhea" id="RHEA:23476"/>
        <dbReference type="ChEBI" id="CHEBI:15377"/>
        <dbReference type="ChEBI" id="CHEBI:15378"/>
        <dbReference type="ChEBI" id="CHEBI:16526"/>
        <dbReference type="ChEBI" id="CHEBI:58613"/>
        <dbReference type="ChEBI" id="CHEBI:58866"/>
        <dbReference type="EC" id="4.1.1.48"/>
    </reaction>
</comment>
<evidence type="ECO:0000256" key="8">
    <source>
        <dbReference type="ARBA" id="ARBA00023239"/>
    </source>
</evidence>
<comment type="similarity">
    <text evidence="3 9">Belongs to the TrpC family.</text>
</comment>
<sequence length="276" mass="29576">MYLDRIVATKVKEVEALSKTFSLAEAERAIAALPSTRGFRAALTGRRNREMGLIAEVKKASPSKGLIRADFDPVAIAKGYAAGGADCLSVLTDREYFQGSGLYLQQVREAVELPLLRKDFIIDEKQIYEARLLGADAILLIAAILTSEQLSAFTDTAAALGLDILIEVHDRSELEKVLATGKAIHPGVLLGINNRNLKTFETSLTATAELAALLPEGLPVISESGITGPEDIAFLSNTRATGVLVGEYLMRQPDVEQAVNQLLGPLPAGKDRALHG</sequence>
<dbReference type="InterPro" id="IPR001468">
    <property type="entry name" value="Indole-3-GlycerolPSynthase_CS"/>
</dbReference>
<dbReference type="NCBIfam" id="NF001377">
    <property type="entry name" value="PRK00278.2-4"/>
    <property type="match status" value="1"/>
</dbReference>
<keyword evidence="8 9" id="KW-0456">Lyase</keyword>
<dbReference type="InterPro" id="IPR013798">
    <property type="entry name" value="Indole-3-glycerol_P_synth_dom"/>
</dbReference>
<proteinExistence type="inferred from homology"/>
<dbReference type="FunFam" id="3.20.20.70:FF:000024">
    <property type="entry name" value="Indole-3-glycerol phosphate synthase"/>
    <property type="match status" value="1"/>
</dbReference>
<keyword evidence="5 9" id="KW-0210">Decarboxylase</keyword>
<organism evidence="11 12">
    <name type="scientific">Paenibacillus borealis</name>
    <dbReference type="NCBI Taxonomy" id="160799"/>
    <lineage>
        <taxon>Bacteria</taxon>
        <taxon>Bacillati</taxon>
        <taxon>Bacillota</taxon>
        <taxon>Bacilli</taxon>
        <taxon>Bacillales</taxon>
        <taxon>Paenibacillaceae</taxon>
        <taxon>Paenibacillus</taxon>
    </lineage>
</organism>
<dbReference type="Proteomes" id="UP000029518">
    <property type="component" value="Chromosome"/>
</dbReference>
<dbReference type="UniPathway" id="UPA00035">
    <property type="reaction ID" value="UER00043"/>
</dbReference>
<dbReference type="OrthoDB" id="9804217at2"/>
<evidence type="ECO:0000256" key="9">
    <source>
        <dbReference type="HAMAP-Rule" id="MF_00134"/>
    </source>
</evidence>
<name>A0A089LHG9_PAEBO</name>
<dbReference type="GO" id="GO:0004640">
    <property type="term" value="F:phosphoribosylanthranilate isomerase activity"/>
    <property type="evidence" value="ECO:0007669"/>
    <property type="project" value="TreeGrafter"/>
</dbReference>
<dbReference type="HOGENOM" id="CLU_034247_2_0_9"/>
<evidence type="ECO:0000256" key="2">
    <source>
        <dbReference type="ARBA" id="ARBA00004696"/>
    </source>
</evidence>
<dbReference type="InterPro" id="IPR045186">
    <property type="entry name" value="Indole-3-glycerol_P_synth"/>
</dbReference>
<evidence type="ECO:0000256" key="6">
    <source>
        <dbReference type="ARBA" id="ARBA00022822"/>
    </source>
</evidence>